<dbReference type="EMBL" id="JAINUF010000001">
    <property type="protein sequence ID" value="KAJ8380565.1"/>
    <property type="molecule type" value="Genomic_DNA"/>
</dbReference>
<evidence type="ECO:0000313" key="2">
    <source>
        <dbReference type="EMBL" id="KAJ8380565.1"/>
    </source>
</evidence>
<reference evidence="2" key="1">
    <citation type="journal article" date="2023" name="Science">
        <title>Genome structures resolve the early diversification of teleost fishes.</title>
        <authorList>
            <person name="Parey E."/>
            <person name="Louis A."/>
            <person name="Montfort J."/>
            <person name="Bouchez O."/>
            <person name="Roques C."/>
            <person name="Iampietro C."/>
            <person name="Lluch J."/>
            <person name="Castinel A."/>
            <person name="Donnadieu C."/>
            <person name="Desvignes T."/>
            <person name="Floi Bucao C."/>
            <person name="Jouanno E."/>
            <person name="Wen M."/>
            <person name="Mejri S."/>
            <person name="Dirks R."/>
            <person name="Jansen H."/>
            <person name="Henkel C."/>
            <person name="Chen W.J."/>
            <person name="Zahm M."/>
            <person name="Cabau C."/>
            <person name="Klopp C."/>
            <person name="Thompson A.W."/>
            <person name="Robinson-Rechavi M."/>
            <person name="Braasch I."/>
            <person name="Lecointre G."/>
            <person name="Bobe J."/>
            <person name="Postlethwait J.H."/>
            <person name="Berthelot C."/>
            <person name="Roest Crollius H."/>
            <person name="Guiguen Y."/>
        </authorList>
    </citation>
    <scope>NUCLEOTIDE SEQUENCE</scope>
    <source>
        <strain evidence="2">WJC10195</strain>
    </source>
</reference>
<dbReference type="AlphaFoldDB" id="A0A9Q1JD70"/>
<evidence type="ECO:0000256" key="1">
    <source>
        <dbReference type="SAM" id="MobiDB-lite"/>
    </source>
</evidence>
<name>A0A9Q1JD70_SYNKA</name>
<keyword evidence="3" id="KW-1185">Reference proteome</keyword>
<feature type="region of interest" description="Disordered" evidence="1">
    <location>
        <begin position="64"/>
        <end position="110"/>
    </location>
</feature>
<protein>
    <submittedName>
        <fullName evidence="2">Uncharacterized protein</fullName>
    </submittedName>
</protein>
<dbReference type="Proteomes" id="UP001152622">
    <property type="component" value="Chromosome 1"/>
</dbReference>
<accession>A0A9Q1JD70</accession>
<organism evidence="2 3">
    <name type="scientific">Synaphobranchus kaupii</name>
    <name type="common">Kaup's arrowtooth eel</name>
    <dbReference type="NCBI Taxonomy" id="118154"/>
    <lineage>
        <taxon>Eukaryota</taxon>
        <taxon>Metazoa</taxon>
        <taxon>Chordata</taxon>
        <taxon>Craniata</taxon>
        <taxon>Vertebrata</taxon>
        <taxon>Euteleostomi</taxon>
        <taxon>Actinopterygii</taxon>
        <taxon>Neopterygii</taxon>
        <taxon>Teleostei</taxon>
        <taxon>Anguilliformes</taxon>
        <taxon>Synaphobranchidae</taxon>
        <taxon>Synaphobranchus</taxon>
    </lineage>
</organism>
<gene>
    <name evidence="2" type="ORF">SKAU_G00013430</name>
</gene>
<evidence type="ECO:0000313" key="3">
    <source>
        <dbReference type="Proteomes" id="UP001152622"/>
    </source>
</evidence>
<feature type="region of interest" description="Disordered" evidence="1">
    <location>
        <begin position="1"/>
        <end position="21"/>
    </location>
</feature>
<sequence>MMRFHHPRQSGLPAAASQGPAGDQETSLVLFLPLHNAETFCAWDFERAPVVRLALGRLPDAPAAWRRRPDRGKLSAEHRGADLSAAASIKERTWRGRAPPPSLERAHPDAGAGGIRAVCALP</sequence>
<comment type="caution">
    <text evidence="2">The sequence shown here is derived from an EMBL/GenBank/DDBJ whole genome shotgun (WGS) entry which is preliminary data.</text>
</comment>
<feature type="compositionally biased region" description="Basic and acidic residues" evidence="1">
    <location>
        <begin position="71"/>
        <end position="81"/>
    </location>
</feature>
<proteinExistence type="predicted"/>